<dbReference type="RefSeq" id="WP_189987396.1">
    <property type="nucleotide sequence ID" value="NZ_BMZS01000001.1"/>
</dbReference>
<reference evidence="2" key="1">
    <citation type="journal article" date="2014" name="Int. J. Syst. Evol. Microbiol.">
        <title>Complete genome sequence of Corynebacterium casei LMG S-19264T (=DSM 44701T), isolated from a smear-ripened cheese.</title>
        <authorList>
            <consortium name="US DOE Joint Genome Institute (JGI-PGF)"/>
            <person name="Walter F."/>
            <person name="Albersmeier A."/>
            <person name="Kalinowski J."/>
            <person name="Ruckert C."/>
        </authorList>
    </citation>
    <scope>NUCLEOTIDE SEQUENCE</scope>
    <source>
        <strain evidence="2">KCTC 42651</strain>
    </source>
</reference>
<evidence type="ECO:0000256" key="1">
    <source>
        <dbReference type="SAM" id="MobiDB-lite"/>
    </source>
</evidence>
<organism evidence="2 3">
    <name type="scientific">Thalassobaculum fulvum</name>
    <dbReference type="NCBI Taxonomy" id="1633335"/>
    <lineage>
        <taxon>Bacteria</taxon>
        <taxon>Pseudomonadati</taxon>
        <taxon>Pseudomonadota</taxon>
        <taxon>Alphaproteobacteria</taxon>
        <taxon>Rhodospirillales</taxon>
        <taxon>Thalassobaculaceae</taxon>
        <taxon>Thalassobaculum</taxon>
    </lineage>
</organism>
<name>A0A918XPS4_9PROT</name>
<gene>
    <name evidence="2" type="ORF">GCM10017083_05850</name>
</gene>
<sequence>MTRVLVMTAVLAALALAGPIGCGKRGQLEPPAGKPSTYPRSYPAN</sequence>
<evidence type="ECO:0008006" key="4">
    <source>
        <dbReference type="Google" id="ProtNLM"/>
    </source>
</evidence>
<accession>A0A918XPS4</accession>
<keyword evidence="3" id="KW-1185">Reference proteome</keyword>
<dbReference type="Proteomes" id="UP000630353">
    <property type="component" value="Unassembled WGS sequence"/>
</dbReference>
<feature type="region of interest" description="Disordered" evidence="1">
    <location>
        <begin position="25"/>
        <end position="45"/>
    </location>
</feature>
<reference evidence="2" key="2">
    <citation type="submission" date="2020-09" db="EMBL/GenBank/DDBJ databases">
        <authorList>
            <person name="Sun Q."/>
            <person name="Kim S."/>
        </authorList>
    </citation>
    <scope>NUCLEOTIDE SEQUENCE</scope>
    <source>
        <strain evidence="2">KCTC 42651</strain>
    </source>
</reference>
<comment type="caution">
    <text evidence="2">The sequence shown here is derived from an EMBL/GenBank/DDBJ whole genome shotgun (WGS) entry which is preliminary data.</text>
</comment>
<protein>
    <recommendedName>
        <fullName evidence="4">Lipoprotein</fullName>
    </recommendedName>
</protein>
<dbReference type="EMBL" id="BMZS01000001">
    <property type="protein sequence ID" value="GHD41425.1"/>
    <property type="molecule type" value="Genomic_DNA"/>
</dbReference>
<proteinExistence type="predicted"/>
<evidence type="ECO:0000313" key="3">
    <source>
        <dbReference type="Proteomes" id="UP000630353"/>
    </source>
</evidence>
<dbReference type="AlphaFoldDB" id="A0A918XPS4"/>
<evidence type="ECO:0000313" key="2">
    <source>
        <dbReference type="EMBL" id="GHD41425.1"/>
    </source>
</evidence>